<accession>A0A146MEU4</accession>
<dbReference type="EMBL" id="GDHC01000914">
    <property type="protein sequence ID" value="JAQ17715.1"/>
    <property type="molecule type" value="Transcribed_RNA"/>
</dbReference>
<gene>
    <name evidence="2" type="ORF">g.93492</name>
</gene>
<name>A0A146MEU4_LYGHE</name>
<feature type="compositionally biased region" description="Polar residues" evidence="1">
    <location>
        <begin position="1"/>
        <end position="30"/>
    </location>
</feature>
<sequence length="146" mass="15912">MDETNTTRNSYAGTGDSNSTHRSGYGTTDTAGLHRNGPDSTDDTITITLPMLSTVRGDGAAGKSAAQQQQQQHTTYLDTCDRNMFTNTTTLSQLALSFGKEFSQYSQPPICLPKPSLFLPSCQGYSQGNETRMNYIPSETTLQQLK</sequence>
<evidence type="ECO:0000256" key="1">
    <source>
        <dbReference type="SAM" id="MobiDB-lite"/>
    </source>
</evidence>
<reference evidence="2" key="1">
    <citation type="journal article" date="2016" name="Gigascience">
        <title>De novo construction of an expanded transcriptome assembly for the western tarnished plant bug, Lygus hesperus.</title>
        <authorList>
            <person name="Tassone E.E."/>
            <person name="Geib S.M."/>
            <person name="Hall B."/>
            <person name="Fabrick J.A."/>
            <person name="Brent C.S."/>
            <person name="Hull J.J."/>
        </authorList>
    </citation>
    <scope>NUCLEOTIDE SEQUENCE</scope>
</reference>
<protein>
    <submittedName>
        <fullName evidence="2">Uncharacterized protein</fullName>
    </submittedName>
</protein>
<dbReference type="AlphaFoldDB" id="A0A146MEU4"/>
<organism evidence="2">
    <name type="scientific">Lygus hesperus</name>
    <name type="common">Western plant bug</name>
    <dbReference type="NCBI Taxonomy" id="30085"/>
    <lineage>
        <taxon>Eukaryota</taxon>
        <taxon>Metazoa</taxon>
        <taxon>Ecdysozoa</taxon>
        <taxon>Arthropoda</taxon>
        <taxon>Hexapoda</taxon>
        <taxon>Insecta</taxon>
        <taxon>Pterygota</taxon>
        <taxon>Neoptera</taxon>
        <taxon>Paraneoptera</taxon>
        <taxon>Hemiptera</taxon>
        <taxon>Heteroptera</taxon>
        <taxon>Panheteroptera</taxon>
        <taxon>Cimicomorpha</taxon>
        <taxon>Miridae</taxon>
        <taxon>Mirini</taxon>
        <taxon>Lygus</taxon>
    </lineage>
</organism>
<evidence type="ECO:0000313" key="2">
    <source>
        <dbReference type="EMBL" id="JAQ17715.1"/>
    </source>
</evidence>
<proteinExistence type="predicted"/>
<feature type="region of interest" description="Disordered" evidence="1">
    <location>
        <begin position="1"/>
        <end position="45"/>
    </location>
</feature>